<evidence type="ECO:0000256" key="1">
    <source>
        <dbReference type="SAM" id="MobiDB-lite"/>
    </source>
</evidence>
<evidence type="ECO:0000259" key="2">
    <source>
        <dbReference type="SMART" id="SM00563"/>
    </source>
</evidence>
<dbReference type="SMART" id="SM00563">
    <property type="entry name" value="PlsC"/>
    <property type="match status" value="1"/>
</dbReference>
<sequence>MNLEQCLRDLRLSALLPSAHGHDRPGRIPGQHRGSEAPSPAASAVMERLGSGLARVADGAARALRGESVTEVVDPAVMDLLRFLYDSYFRVECSGRENLPAEGPALVVGNHSAGMFPWDATMAVIAVNRDHPEGRCLHNLAADLMFRVPLLGDWTRRMLGAEASSANLRGLLEAGEIAGLYPEGFRGSGKTFEHRYRLRHFGNGGFARAALGAGAPIVPMAIVGAEEACPILADLAPVAELVGLPYFPVTPTFPWLGPLGAVPLPTKWSIVFGEPVAVDGPATPQRVRELAEHVRGTLQAMLDASLARRTSVF</sequence>
<organism evidence="3 4">
    <name type="scientific">Catenulispora subtropica</name>
    <dbReference type="NCBI Taxonomy" id="450798"/>
    <lineage>
        <taxon>Bacteria</taxon>
        <taxon>Bacillati</taxon>
        <taxon>Actinomycetota</taxon>
        <taxon>Actinomycetes</taxon>
        <taxon>Catenulisporales</taxon>
        <taxon>Catenulisporaceae</taxon>
        <taxon>Catenulispora</taxon>
    </lineage>
</organism>
<proteinExistence type="predicted"/>
<feature type="region of interest" description="Disordered" evidence="1">
    <location>
        <begin position="18"/>
        <end position="43"/>
    </location>
</feature>
<name>A0ABP5E7M3_9ACTN</name>
<comment type="caution">
    <text evidence="3">The sequence shown here is derived from an EMBL/GenBank/DDBJ whole genome shotgun (WGS) entry which is preliminary data.</text>
</comment>
<evidence type="ECO:0000313" key="4">
    <source>
        <dbReference type="Proteomes" id="UP001499854"/>
    </source>
</evidence>
<keyword evidence="4" id="KW-1185">Reference proteome</keyword>
<reference evidence="4" key="1">
    <citation type="journal article" date="2019" name="Int. J. Syst. Evol. Microbiol.">
        <title>The Global Catalogue of Microorganisms (GCM) 10K type strain sequencing project: providing services to taxonomists for standard genome sequencing and annotation.</title>
        <authorList>
            <consortium name="The Broad Institute Genomics Platform"/>
            <consortium name="The Broad Institute Genome Sequencing Center for Infectious Disease"/>
            <person name="Wu L."/>
            <person name="Ma J."/>
        </authorList>
    </citation>
    <scope>NUCLEOTIDE SEQUENCE [LARGE SCALE GENOMIC DNA]</scope>
    <source>
        <strain evidence="4">JCM 16013</strain>
    </source>
</reference>
<dbReference type="Pfam" id="PF01553">
    <property type="entry name" value="Acyltransferase"/>
    <property type="match status" value="1"/>
</dbReference>
<dbReference type="InterPro" id="IPR002123">
    <property type="entry name" value="Plipid/glycerol_acylTrfase"/>
</dbReference>
<dbReference type="PANTHER" id="PTHR22753:SF14">
    <property type="entry name" value="MONOACYLGLYCEROL_DIACYLGLYCEROL O-ACYLTRANSFERASE"/>
    <property type="match status" value="1"/>
</dbReference>
<feature type="domain" description="Phospholipid/glycerol acyltransferase" evidence="2">
    <location>
        <begin position="105"/>
        <end position="225"/>
    </location>
</feature>
<dbReference type="Proteomes" id="UP001499854">
    <property type="component" value="Unassembled WGS sequence"/>
</dbReference>
<dbReference type="CDD" id="cd07987">
    <property type="entry name" value="LPLAT_MGAT-like"/>
    <property type="match status" value="1"/>
</dbReference>
<protein>
    <recommendedName>
        <fullName evidence="2">Phospholipid/glycerol acyltransferase domain-containing protein</fullName>
    </recommendedName>
</protein>
<evidence type="ECO:0000313" key="3">
    <source>
        <dbReference type="EMBL" id="GAA1991468.1"/>
    </source>
</evidence>
<dbReference type="SUPFAM" id="SSF69593">
    <property type="entry name" value="Glycerol-3-phosphate (1)-acyltransferase"/>
    <property type="match status" value="1"/>
</dbReference>
<dbReference type="EMBL" id="BAAAQM010000045">
    <property type="protein sequence ID" value="GAA1991468.1"/>
    <property type="molecule type" value="Genomic_DNA"/>
</dbReference>
<dbReference type="PANTHER" id="PTHR22753">
    <property type="entry name" value="TRANSMEMBRANE PROTEIN 68"/>
    <property type="match status" value="1"/>
</dbReference>
<accession>A0ABP5E7M3</accession>
<gene>
    <name evidence="3" type="ORF">GCM10009838_63730</name>
</gene>